<keyword evidence="8" id="KW-1185">Reference proteome</keyword>
<sequence length="502" mass="57878">MLSSDSLKEISNIFCGDIAGFYSYKQGYKLVDFFNTNFGTKDVYRSGFPSRWMYVHDKLVDLINSHQIDRFFNIVLGKTYLMQEQSLSEVEAAEKVEVIYAEFNRIIHRDLCKITRNNGRYHLVKENDDLELIGNGGFANVYRQKSTGLVVKKLKDDYLTDTGIRSRFKREYNITKSLQDAFGIIRVHTFDEGSSSYTMEYAEMTLDKYVKSFDLSDDIKLNCIRQILHIMTEVHKRNIIHRDISANNIFIISGTVKIADFGLGKDLNVFTSYQTMHTKAVGQINYCAPEQFMMLKDGDKRSDVYSLGRVINFIMTSDPRDSHHIYRSIAERATNSDAAYRYADAGQLSIFFEKAVSYKQKGENQTRIDEKISRKVFDDEVESYIYDLSAEIISKAILHEKKGFVDVLLAFMKINDEHALHIIQSVDKTYRDVCGRTFAAYDPFASFAYSILRNGFPYVVNETAANILRLVARDINRFNAQHMIEDIKNFGVEPLIEEILDS</sequence>
<accession>G9WWE9</accession>
<keyword evidence="4" id="KW-0418">Kinase</keyword>
<dbReference type="SUPFAM" id="SSF56112">
    <property type="entry name" value="Protein kinase-like (PK-like)"/>
    <property type="match status" value="1"/>
</dbReference>
<protein>
    <recommendedName>
        <fullName evidence="1">non-specific serine/threonine protein kinase</fullName>
        <ecNumber evidence="1">2.7.11.1</ecNumber>
    </recommendedName>
</protein>
<organism evidence="7 8">
    <name type="scientific">Oribacterium asaccharolyticum ACB7</name>
    <dbReference type="NCBI Taxonomy" id="796944"/>
    <lineage>
        <taxon>Bacteria</taxon>
        <taxon>Bacillati</taxon>
        <taxon>Bacillota</taxon>
        <taxon>Clostridia</taxon>
        <taxon>Lachnospirales</taxon>
        <taxon>Lachnospiraceae</taxon>
        <taxon>Oribacterium</taxon>
    </lineage>
</organism>
<evidence type="ECO:0000256" key="1">
    <source>
        <dbReference type="ARBA" id="ARBA00012513"/>
    </source>
</evidence>
<dbReference type="RefSeq" id="WP_009537021.1">
    <property type="nucleotide sequence ID" value="NZ_JH414505.1"/>
</dbReference>
<evidence type="ECO:0000256" key="5">
    <source>
        <dbReference type="ARBA" id="ARBA00022840"/>
    </source>
</evidence>
<keyword evidence="2" id="KW-0808">Transferase</keyword>
<dbReference type="InterPro" id="IPR008266">
    <property type="entry name" value="Tyr_kinase_AS"/>
</dbReference>
<evidence type="ECO:0000256" key="4">
    <source>
        <dbReference type="ARBA" id="ARBA00022777"/>
    </source>
</evidence>
<dbReference type="HOGENOM" id="CLU_042023_0_0_9"/>
<dbReference type="GO" id="GO:0005524">
    <property type="term" value="F:ATP binding"/>
    <property type="evidence" value="ECO:0007669"/>
    <property type="project" value="UniProtKB-KW"/>
</dbReference>
<evidence type="ECO:0000256" key="3">
    <source>
        <dbReference type="ARBA" id="ARBA00022741"/>
    </source>
</evidence>
<evidence type="ECO:0000256" key="2">
    <source>
        <dbReference type="ARBA" id="ARBA00022679"/>
    </source>
</evidence>
<dbReference type="PROSITE" id="PS00109">
    <property type="entry name" value="PROTEIN_KINASE_TYR"/>
    <property type="match status" value="1"/>
</dbReference>
<dbReference type="AlphaFoldDB" id="G9WWE9"/>
<dbReference type="PROSITE" id="PS50011">
    <property type="entry name" value="PROTEIN_KINASE_DOM"/>
    <property type="match status" value="1"/>
</dbReference>
<gene>
    <name evidence="7" type="ORF">HMPREF9624_01233</name>
</gene>
<dbReference type="PANTHER" id="PTHR43289">
    <property type="entry name" value="MITOGEN-ACTIVATED PROTEIN KINASE KINASE KINASE 20-RELATED"/>
    <property type="match status" value="1"/>
</dbReference>
<dbReference type="GO" id="GO:0004674">
    <property type="term" value="F:protein serine/threonine kinase activity"/>
    <property type="evidence" value="ECO:0007669"/>
    <property type="project" value="UniProtKB-EC"/>
</dbReference>
<dbReference type="EC" id="2.7.11.1" evidence="1"/>
<comment type="caution">
    <text evidence="7">The sequence shown here is derived from an EMBL/GenBank/DDBJ whole genome shotgun (WGS) entry which is preliminary data.</text>
</comment>
<keyword evidence="3" id="KW-0547">Nucleotide-binding</keyword>
<evidence type="ECO:0000313" key="8">
    <source>
        <dbReference type="Proteomes" id="UP000003527"/>
    </source>
</evidence>
<dbReference type="PANTHER" id="PTHR43289:SF6">
    <property type="entry name" value="SERINE_THREONINE-PROTEIN KINASE NEKL-3"/>
    <property type="match status" value="1"/>
</dbReference>
<dbReference type="Proteomes" id="UP000003527">
    <property type="component" value="Unassembled WGS sequence"/>
</dbReference>
<dbReference type="PATRIC" id="fig|796944.3.peg.1974"/>
<dbReference type="InterPro" id="IPR011009">
    <property type="entry name" value="Kinase-like_dom_sf"/>
</dbReference>
<keyword evidence="5" id="KW-0067">ATP-binding</keyword>
<evidence type="ECO:0000259" key="6">
    <source>
        <dbReference type="PROSITE" id="PS50011"/>
    </source>
</evidence>
<dbReference type="InterPro" id="IPR000719">
    <property type="entry name" value="Prot_kinase_dom"/>
</dbReference>
<reference evidence="7 8" key="1">
    <citation type="submission" date="2011-08" db="EMBL/GenBank/DDBJ databases">
        <title>The Genome Sequence of Oribacterium sp. ACB7.</title>
        <authorList>
            <consortium name="The Broad Institute Genome Sequencing Platform"/>
            <person name="Earl A."/>
            <person name="Ward D."/>
            <person name="Feldgarden M."/>
            <person name="Gevers D."/>
            <person name="Sizova M."/>
            <person name="Hazen A."/>
            <person name="Epstein S."/>
            <person name="Young S.K."/>
            <person name="Zeng Q."/>
            <person name="Gargeya S."/>
            <person name="Fitzgerald M."/>
            <person name="Haas B."/>
            <person name="Abouelleil A."/>
            <person name="Alvarado L."/>
            <person name="Arachchi H.M."/>
            <person name="Berlin A."/>
            <person name="Brown A."/>
            <person name="Chapman S.B."/>
            <person name="Chen Z."/>
            <person name="Dunbar C."/>
            <person name="Freedman E."/>
            <person name="Gearin G."/>
            <person name="Gellesch M."/>
            <person name="Goldberg J."/>
            <person name="Griggs A."/>
            <person name="Gujja S."/>
            <person name="Heiman D."/>
            <person name="Howarth C."/>
            <person name="Larson L."/>
            <person name="Lui A."/>
            <person name="MacDonald P.J.P."/>
            <person name="Montmayeur A."/>
            <person name="Murphy C."/>
            <person name="Neiman D."/>
            <person name="Pearson M."/>
            <person name="Priest M."/>
            <person name="Roberts A."/>
            <person name="Saif S."/>
            <person name="Shea T."/>
            <person name="Shenoy N."/>
            <person name="Sisk P."/>
            <person name="Stolte C."/>
            <person name="Sykes S."/>
            <person name="Wortman J."/>
            <person name="Nusbaum C."/>
            <person name="Birren B."/>
        </authorList>
    </citation>
    <scope>NUCLEOTIDE SEQUENCE [LARGE SCALE GENOMIC DNA]</scope>
    <source>
        <strain evidence="7 8">ACB7</strain>
    </source>
</reference>
<dbReference type="Gene3D" id="1.10.510.10">
    <property type="entry name" value="Transferase(Phosphotransferase) domain 1"/>
    <property type="match status" value="1"/>
</dbReference>
<dbReference type="Pfam" id="PF00069">
    <property type="entry name" value="Pkinase"/>
    <property type="match status" value="1"/>
</dbReference>
<dbReference type="EMBL" id="AFZD01000020">
    <property type="protein sequence ID" value="EHL09818.1"/>
    <property type="molecule type" value="Genomic_DNA"/>
</dbReference>
<feature type="domain" description="Protein kinase" evidence="6">
    <location>
        <begin position="127"/>
        <end position="385"/>
    </location>
</feature>
<name>G9WWE9_9FIRM</name>
<proteinExistence type="predicted"/>
<evidence type="ECO:0000313" key="7">
    <source>
        <dbReference type="EMBL" id="EHL09818.1"/>
    </source>
</evidence>